<proteinExistence type="inferred from homology"/>
<name>A0A5B7ZNY7_9GAMM</name>
<evidence type="ECO:0000256" key="13">
    <source>
        <dbReference type="ARBA" id="ARBA00023284"/>
    </source>
</evidence>
<keyword evidence="13 14" id="KW-0676">Redox-active center</keyword>
<dbReference type="NCBIfam" id="NF003354">
    <property type="entry name" value="PRK04388.1"/>
    <property type="match status" value="1"/>
</dbReference>
<evidence type="ECO:0000256" key="4">
    <source>
        <dbReference type="ARBA" id="ARBA00022475"/>
    </source>
</evidence>
<evidence type="ECO:0000256" key="2">
    <source>
        <dbReference type="ARBA" id="ARBA00008823"/>
    </source>
</evidence>
<protein>
    <recommendedName>
        <fullName evidence="14">Disulfide bond formation protein B</fullName>
    </recommendedName>
    <alternativeName>
        <fullName evidence="14">Disulfide oxidoreductase</fullName>
    </alternativeName>
</protein>
<keyword evidence="9 14" id="KW-0560">Oxidoreductase</keyword>
<feature type="transmembrane region" description="Helical" evidence="15">
    <location>
        <begin position="74"/>
        <end position="92"/>
    </location>
</feature>
<evidence type="ECO:0000313" key="17">
    <source>
        <dbReference type="Proteomes" id="UP000308149"/>
    </source>
</evidence>
<evidence type="ECO:0000256" key="5">
    <source>
        <dbReference type="ARBA" id="ARBA00022519"/>
    </source>
</evidence>
<evidence type="ECO:0000256" key="14">
    <source>
        <dbReference type="HAMAP-Rule" id="MF_00286"/>
    </source>
</evidence>
<feature type="transmembrane region" description="Helical" evidence="15">
    <location>
        <begin position="12"/>
        <end position="30"/>
    </location>
</feature>
<feature type="disulfide bond" description="Redox-active" evidence="14">
    <location>
        <begin position="38"/>
        <end position="41"/>
    </location>
</feature>
<dbReference type="InterPro" id="IPR022920">
    <property type="entry name" value="Disulphide_bond_form_DsbB"/>
</dbReference>
<keyword evidence="12 14" id="KW-0143">Chaperone</keyword>
<dbReference type="KEGG" id="thes:FHQ07_04725"/>
<feature type="transmembrane region" description="Helical" evidence="15">
    <location>
        <begin position="42"/>
        <end position="62"/>
    </location>
</feature>
<comment type="subcellular location">
    <subcellularLocation>
        <location evidence="1">Cell inner membrane</location>
        <topology evidence="1">Multi-pass membrane protein</topology>
    </subcellularLocation>
    <subcellularLocation>
        <location evidence="14">Cell membrane</location>
        <topology evidence="14">Multi-pass membrane protein</topology>
    </subcellularLocation>
</comment>
<keyword evidence="4 14" id="KW-1003">Cell membrane</keyword>
<evidence type="ECO:0000256" key="9">
    <source>
        <dbReference type="ARBA" id="ARBA00023002"/>
    </source>
</evidence>
<keyword evidence="7 14" id="KW-0249">Electron transport</keyword>
<dbReference type="Pfam" id="PF02600">
    <property type="entry name" value="DsbB"/>
    <property type="match status" value="1"/>
</dbReference>
<feature type="topological domain" description="Periplasmic" evidence="14">
    <location>
        <begin position="29"/>
        <end position="46"/>
    </location>
</feature>
<dbReference type="Gene3D" id="1.20.1550.10">
    <property type="entry name" value="DsbB-like"/>
    <property type="match status" value="1"/>
</dbReference>
<keyword evidence="17" id="KW-1185">Reference proteome</keyword>
<keyword evidence="5" id="KW-0997">Cell inner membrane</keyword>
<reference evidence="16 17" key="1">
    <citation type="submission" date="2019-06" db="EMBL/GenBank/DDBJ databases">
        <title>Thermomonas aquatica sp. nov., isolated from an industrial wastewater treatment plant.</title>
        <authorList>
            <person name="Jeon J.H."/>
            <person name="Park D.-S."/>
        </authorList>
    </citation>
    <scope>NUCLEOTIDE SEQUENCE [LARGE SCALE GENOMIC DNA]</scope>
    <source>
        <strain evidence="16 17">SY21</strain>
    </source>
</reference>
<keyword evidence="8 14" id="KW-1133">Transmembrane helix</keyword>
<sequence>MNPFRWSFRAQFLLGFAICAALLGYAFYVQFQLGIQPCPFCIFQRICFAALGLVFLLAGLLSPRAAGARKGWSLLALLAAGFGASYAGRHSWVQLNPPELPSCGPGLNFIVEQHSWLGAARQVLLATGDCSNIDWKFLGLSMPMWCLLWFVALGAWALYAGWKRREKHLFHR</sequence>
<dbReference type="PANTHER" id="PTHR36570">
    <property type="entry name" value="DISULFIDE BOND FORMATION PROTEIN B"/>
    <property type="match status" value="1"/>
</dbReference>
<evidence type="ECO:0000256" key="12">
    <source>
        <dbReference type="ARBA" id="ARBA00023186"/>
    </source>
</evidence>
<evidence type="ECO:0000313" key="16">
    <source>
        <dbReference type="EMBL" id="QDA56668.1"/>
    </source>
</evidence>
<keyword evidence="3 14" id="KW-0813">Transport</keyword>
<dbReference type="SUPFAM" id="SSF158442">
    <property type="entry name" value="DsbB-like"/>
    <property type="match status" value="1"/>
</dbReference>
<gene>
    <name evidence="14" type="primary">dsbB</name>
    <name evidence="16" type="ORF">FHQ07_04725</name>
</gene>
<feature type="topological domain" description="Cytoplasmic" evidence="14">
    <location>
        <begin position="164"/>
        <end position="172"/>
    </location>
</feature>
<comment type="similarity">
    <text evidence="2 14">Belongs to the DsbB family.</text>
</comment>
<evidence type="ECO:0000256" key="1">
    <source>
        <dbReference type="ARBA" id="ARBA00004429"/>
    </source>
</evidence>
<dbReference type="InterPro" id="IPR003752">
    <property type="entry name" value="DiS_bond_form_DsbB/BdbC"/>
</dbReference>
<feature type="transmembrane region" description="Helical" evidence="15">
    <location>
        <begin position="142"/>
        <end position="162"/>
    </location>
</feature>
<comment type="function">
    <text evidence="14">Required for disulfide bond formation in some periplasmic proteins. Acts by oxidizing the DsbA protein.</text>
</comment>
<keyword evidence="6 14" id="KW-0812">Transmembrane</keyword>
<dbReference type="HAMAP" id="MF_00286">
    <property type="entry name" value="DsbB"/>
    <property type="match status" value="1"/>
</dbReference>
<dbReference type="RefSeq" id="WP_139715723.1">
    <property type="nucleotide sequence ID" value="NZ_CP040871.1"/>
</dbReference>
<evidence type="ECO:0000256" key="8">
    <source>
        <dbReference type="ARBA" id="ARBA00022989"/>
    </source>
</evidence>
<dbReference type="EMBL" id="CP040871">
    <property type="protein sequence ID" value="QDA56668.1"/>
    <property type="molecule type" value="Genomic_DNA"/>
</dbReference>
<dbReference type="GO" id="GO:0006457">
    <property type="term" value="P:protein folding"/>
    <property type="evidence" value="ECO:0007669"/>
    <property type="project" value="InterPro"/>
</dbReference>
<evidence type="ECO:0000256" key="7">
    <source>
        <dbReference type="ARBA" id="ARBA00022982"/>
    </source>
</evidence>
<evidence type="ECO:0000256" key="11">
    <source>
        <dbReference type="ARBA" id="ARBA00023157"/>
    </source>
</evidence>
<dbReference type="InterPro" id="IPR050183">
    <property type="entry name" value="DsbB"/>
</dbReference>
<feature type="topological domain" description="Cytoplasmic" evidence="14">
    <location>
        <begin position="1"/>
        <end position="11"/>
    </location>
</feature>
<dbReference type="Proteomes" id="UP000308149">
    <property type="component" value="Chromosome"/>
</dbReference>
<evidence type="ECO:0000256" key="15">
    <source>
        <dbReference type="SAM" id="Phobius"/>
    </source>
</evidence>
<dbReference type="InterPro" id="IPR023380">
    <property type="entry name" value="DsbB-like_sf"/>
</dbReference>
<evidence type="ECO:0000256" key="3">
    <source>
        <dbReference type="ARBA" id="ARBA00022448"/>
    </source>
</evidence>
<organism evidence="16 17">
    <name type="scientific">Thermomonas aquatica</name>
    <dbReference type="NCBI Taxonomy" id="2202149"/>
    <lineage>
        <taxon>Bacteria</taxon>
        <taxon>Pseudomonadati</taxon>
        <taxon>Pseudomonadota</taxon>
        <taxon>Gammaproteobacteria</taxon>
        <taxon>Lysobacterales</taxon>
        <taxon>Lysobacteraceae</taxon>
        <taxon>Thermomonas</taxon>
    </lineage>
</organism>
<evidence type="ECO:0000256" key="6">
    <source>
        <dbReference type="ARBA" id="ARBA00022692"/>
    </source>
</evidence>
<dbReference type="GO" id="GO:0005886">
    <property type="term" value="C:plasma membrane"/>
    <property type="evidence" value="ECO:0007669"/>
    <property type="project" value="UniProtKB-SubCell"/>
</dbReference>
<accession>A0A5B7ZNY7</accession>
<keyword evidence="10 14" id="KW-0472">Membrane</keyword>
<dbReference type="OrthoDB" id="3711263at2"/>
<keyword evidence="11 14" id="KW-1015">Disulfide bond</keyword>
<dbReference type="GO" id="GO:0009055">
    <property type="term" value="F:electron transfer activity"/>
    <property type="evidence" value="ECO:0007669"/>
    <property type="project" value="UniProtKB-UniRule"/>
</dbReference>
<dbReference type="AlphaFoldDB" id="A0A5B7ZNY7"/>
<dbReference type="PANTHER" id="PTHR36570:SF3">
    <property type="entry name" value="DISULFIDE BOND FORMATION PROTEIN B"/>
    <property type="match status" value="1"/>
</dbReference>
<comment type="caution">
    <text evidence="14">Lacks conserved residue(s) required for the propagation of feature annotation.</text>
</comment>
<evidence type="ECO:0000256" key="10">
    <source>
        <dbReference type="ARBA" id="ARBA00023136"/>
    </source>
</evidence>
<dbReference type="GO" id="GO:0015035">
    <property type="term" value="F:protein-disulfide reductase activity"/>
    <property type="evidence" value="ECO:0007669"/>
    <property type="project" value="UniProtKB-UniRule"/>
</dbReference>